<organism evidence="2 3">
    <name type="scientific">Falsiporphyromonas endometrii</name>
    <dbReference type="NCBI Taxonomy" id="1387297"/>
    <lineage>
        <taxon>Bacteria</taxon>
        <taxon>Pseudomonadati</taxon>
        <taxon>Bacteroidota</taxon>
        <taxon>Bacteroidia</taxon>
        <taxon>Bacteroidales</taxon>
        <taxon>Porphyromonadaceae</taxon>
        <taxon>Falsiporphyromonas</taxon>
    </lineage>
</organism>
<feature type="transmembrane region" description="Helical" evidence="1">
    <location>
        <begin position="133"/>
        <end position="155"/>
    </location>
</feature>
<feature type="transmembrane region" description="Helical" evidence="1">
    <location>
        <begin position="205"/>
        <end position="224"/>
    </location>
</feature>
<feature type="transmembrane region" description="Helical" evidence="1">
    <location>
        <begin position="231"/>
        <end position="251"/>
    </location>
</feature>
<feature type="transmembrane region" description="Helical" evidence="1">
    <location>
        <begin position="813"/>
        <end position="831"/>
    </location>
</feature>
<evidence type="ECO:0000256" key="1">
    <source>
        <dbReference type="SAM" id="Phobius"/>
    </source>
</evidence>
<keyword evidence="1" id="KW-1133">Transmembrane helix</keyword>
<feature type="transmembrane region" description="Helical" evidence="1">
    <location>
        <begin position="12"/>
        <end position="32"/>
    </location>
</feature>
<keyword evidence="1" id="KW-0472">Membrane</keyword>
<feature type="transmembrane region" description="Helical" evidence="1">
    <location>
        <begin position="422"/>
        <end position="445"/>
    </location>
</feature>
<dbReference type="InterPro" id="IPR018580">
    <property type="entry name" value="Uncharacterised_YfhO"/>
</dbReference>
<evidence type="ECO:0008006" key="4">
    <source>
        <dbReference type="Google" id="ProtNLM"/>
    </source>
</evidence>
<feature type="transmembrane region" description="Helical" evidence="1">
    <location>
        <begin position="521"/>
        <end position="538"/>
    </location>
</feature>
<reference evidence="3" key="1">
    <citation type="journal article" date="2019" name="Int. J. Syst. Evol. Microbiol.">
        <title>The Global Catalogue of Microorganisms (GCM) 10K type strain sequencing project: providing services to taxonomists for standard genome sequencing and annotation.</title>
        <authorList>
            <consortium name="The Broad Institute Genomics Platform"/>
            <consortium name="The Broad Institute Genome Sequencing Center for Infectious Disease"/>
            <person name="Wu L."/>
            <person name="Ma J."/>
        </authorList>
    </citation>
    <scope>NUCLEOTIDE SEQUENCE [LARGE SCALE GENOMIC DNA]</scope>
    <source>
        <strain evidence="3">CGMCC 4.7357</strain>
    </source>
</reference>
<dbReference type="PANTHER" id="PTHR38454">
    <property type="entry name" value="INTEGRAL MEMBRANE PROTEIN-RELATED"/>
    <property type="match status" value="1"/>
</dbReference>
<name>A0ABV9K5U6_9PORP</name>
<evidence type="ECO:0000313" key="2">
    <source>
        <dbReference type="EMBL" id="MFC4665351.1"/>
    </source>
</evidence>
<dbReference type="PANTHER" id="PTHR38454:SF1">
    <property type="entry name" value="INTEGRAL MEMBRANE PROTEIN"/>
    <property type="match status" value="1"/>
</dbReference>
<keyword evidence="1" id="KW-0812">Transmembrane</keyword>
<proteinExistence type="predicted"/>
<feature type="transmembrane region" description="Helical" evidence="1">
    <location>
        <begin position="385"/>
        <end position="410"/>
    </location>
</feature>
<protein>
    <recommendedName>
        <fullName evidence="4">Membrane protein YfhO</fullName>
    </recommendedName>
</protein>
<accession>A0ABV9K5U6</accession>
<feature type="transmembrane region" description="Helical" evidence="1">
    <location>
        <begin position="359"/>
        <end position="378"/>
    </location>
</feature>
<dbReference type="Pfam" id="PF09586">
    <property type="entry name" value="YfhO"/>
    <property type="match status" value="1"/>
</dbReference>
<dbReference type="RefSeq" id="WP_380077393.1">
    <property type="nucleotide sequence ID" value="NZ_JBHSGO010000034.1"/>
</dbReference>
<dbReference type="Proteomes" id="UP001596020">
    <property type="component" value="Unassembled WGS sequence"/>
</dbReference>
<gene>
    <name evidence="2" type="ORF">ACFO3G_01775</name>
</gene>
<feature type="transmembrane region" description="Helical" evidence="1">
    <location>
        <begin position="183"/>
        <end position="199"/>
    </location>
</feature>
<comment type="caution">
    <text evidence="2">The sequence shown here is derived from an EMBL/GenBank/DDBJ whole genome shotgun (WGS) entry which is preliminary data.</text>
</comment>
<feature type="transmembrane region" description="Helical" evidence="1">
    <location>
        <begin position="457"/>
        <end position="475"/>
    </location>
</feature>
<feature type="transmembrane region" description="Helical" evidence="1">
    <location>
        <begin position="545"/>
        <end position="563"/>
    </location>
</feature>
<sequence length="853" mass="95587">MDKQIVKDCWRKSWPTVLAILFFAIVSLAYFYPATFEGRELFRNDVEGASGTAQDVRDYESATGEHSYWTNSLFGGMPMYQISPSYPSTKALQEIQNVGTLRAPLNIMGNYAWLLFAMMVGFFIFMRSLKQDVIVAVLGALFWTFSSYFVILIVAGHIWKLTALCFIPPTIGGMIWLYRGKYLKGFVVTALFTALQIMANHVQMSYYFLFVMVAIAISFFVQAIRQHQLGAYLKSTIGLVLAGVLGVAINLSNLYHTYEYSKETIRGGSELTIKPEGASESSADANKSGLDKEYITQWSYGIGETWTLLVPNLKGGASGYVGMSPELMEKVSDITSDPQSQQILAGMNQYWGDQPFTAGPVYVGAFVLALFIFGCIRVKGPVKWALLAATILSVLLSWGHNFMSLTSWFIDYFPMYNKFRTVSSILVIAEFTIPALAVLGLVEFMKHPKESLKDVRSWGVALGLTFGAGILFYILPTVFFNFVSTQEQEMFNQAMSGNGQLISMIVNDLTALRVSVFRADVLRSLVVILLSIVPLYLYSINKLKPLWTVVLVGAISLIDLYTVDKRYLNDEKFEEPLSVSSKAAPQTEADKLILKDKTPGYRVFNMTVDAFNESTTSRWHNNIGGYHPAKLQRYQDLISFQLARRNMQVLDMLNTKYFIVPSHDGKSQQVVPNPGAFGPAWFVKDIKVVNNANEEMQALDSTHLRETAVVDKRFVSNELSSLKLMTDTTATISLMKYAPNHLEYKSLSKEPGLAVLSEIYYPHGWTATIDGKPADILRVDYVLRALIVPAGEHTIALDFHPKSVKTTELVAKVAFWILLAVMILSIALPLLRKQDEIKRLDEDNEDHTKEDAK</sequence>
<feature type="transmembrane region" description="Helical" evidence="1">
    <location>
        <begin position="107"/>
        <end position="126"/>
    </location>
</feature>
<dbReference type="EMBL" id="JBHSGO010000034">
    <property type="protein sequence ID" value="MFC4665351.1"/>
    <property type="molecule type" value="Genomic_DNA"/>
</dbReference>
<evidence type="ECO:0000313" key="3">
    <source>
        <dbReference type="Proteomes" id="UP001596020"/>
    </source>
</evidence>
<keyword evidence="3" id="KW-1185">Reference proteome</keyword>